<dbReference type="InterPro" id="IPR001316">
    <property type="entry name" value="Pept_S1A_streptogrisin"/>
</dbReference>
<feature type="region of interest" description="Disordered" evidence="10">
    <location>
        <begin position="1"/>
        <end position="53"/>
    </location>
</feature>
<organism evidence="12 13">
    <name type="scientific">Streptomyces wuyuanensis</name>
    <dbReference type="NCBI Taxonomy" id="1196353"/>
    <lineage>
        <taxon>Bacteria</taxon>
        <taxon>Bacillati</taxon>
        <taxon>Actinomycetota</taxon>
        <taxon>Actinomycetes</taxon>
        <taxon>Kitasatosporales</taxon>
        <taxon>Streptomycetaceae</taxon>
        <taxon>Streptomyces</taxon>
    </lineage>
</organism>
<keyword evidence="4" id="KW-0378">Hydrolase</keyword>
<sequence length="433" mass="45270">MYHPHDSGTPEATPGTTEGFTVVRHTTGLRPWGRDRAGADARAGRGPGRHPRSRTWRRIALSAALVLGAWGGAALAPAAADTPAEPSTRAPASAGLLAAMQRDLGLTETEARHRLAREKAAFAVEPKAVRAAGAAYAGSWFDAATGRLTVAVTDRHKAAAVRATGADAWLVRHSAARLDAARKRIDTLGAPAGVGNWYVDPRDNAVVVGVVRGEESDPAVRAFLDRAREAGPVKVEPVRQTPATLAAGVVGGDPYYTGNVRCSIGFSVHGGFVTAGHCGRPGSFVRGWDGSDMGTFQGSSFPGDDYAWVSTGHGWWTVPVVLGWGQTPDRLVRGSWEAPVGASICRSGSTTRWHCGTVLGKNETVNYSQGAVHQMTRTDVCAEGGDSGGSFISGDQAQGVTSGGWGNCSTGGNTWFQPVNEILGRYGLTLHTA</sequence>
<dbReference type="GO" id="GO:0006508">
    <property type="term" value="P:proteolysis"/>
    <property type="evidence" value="ECO:0007669"/>
    <property type="project" value="UniProtKB-KW"/>
</dbReference>
<evidence type="ECO:0000259" key="11">
    <source>
        <dbReference type="Pfam" id="PF02983"/>
    </source>
</evidence>
<dbReference type="Gene3D" id="3.30.300.50">
    <property type="match status" value="2"/>
</dbReference>
<dbReference type="SUPFAM" id="SSF50494">
    <property type="entry name" value="Trypsin-like serine proteases"/>
    <property type="match status" value="1"/>
</dbReference>
<keyword evidence="3" id="KW-0732">Signal</keyword>
<feature type="disulfide bond" evidence="9">
    <location>
        <begin position="262"/>
        <end position="278"/>
    </location>
</feature>
<dbReference type="InterPro" id="IPR009003">
    <property type="entry name" value="Peptidase_S1_PA"/>
</dbReference>
<dbReference type="InterPro" id="IPR043504">
    <property type="entry name" value="Peptidase_S1_PA_chymotrypsin"/>
</dbReference>
<feature type="compositionally biased region" description="Low complexity" evidence="10">
    <location>
        <begin position="9"/>
        <end position="21"/>
    </location>
</feature>
<gene>
    <name evidence="12" type="ORF">SAMN05444921_116127</name>
</gene>
<feature type="active site" description="Charge relay system" evidence="8">
    <location>
        <position position="277"/>
    </location>
</feature>
<evidence type="ECO:0000256" key="7">
    <source>
        <dbReference type="ARBA" id="ARBA00023157"/>
    </source>
</evidence>
<reference evidence="13" key="1">
    <citation type="submission" date="2016-10" db="EMBL/GenBank/DDBJ databases">
        <authorList>
            <person name="Varghese N."/>
            <person name="Submissions S."/>
        </authorList>
    </citation>
    <scope>NUCLEOTIDE SEQUENCE [LARGE SCALE GENOMIC DNA]</scope>
    <source>
        <strain evidence="13">CGMCC 4.7042</strain>
    </source>
</reference>
<evidence type="ECO:0000256" key="9">
    <source>
        <dbReference type="PIRSR" id="PIRSR001134-2"/>
    </source>
</evidence>
<evidence type="ECO:0000256" key="5">
    <source>
        <dbReference type="ARBA" id="ARBA00022825"/>
    </source>
</evidence>
<evidence type="ECO:0000256" key="1">
    <source>
        <dbReference type="ARBA" id="ARBA00007664"/>
    </source>
</evidence>
<evidence type="ECO:0000256" key="2">
    <source>
        <dbReference type="ARBA" id="ARBA00022670"/>
    </source>
</evidence>
<proteinExistence type="inferred from homology"/>
<feature type="active site" description="Charge relay system" evidence="8">
    <location>
        <position position="305"/>
    </location>
</feature>
<evidence type="ECO:0000256" key="10">
    <source>
        <dbReference type="SAM" id="MobiDB-lite"/>
    </source>
</evidence>
<dbReference type="PRINTS" id="PR00861">
    <property type="entry name" value="ALYTICPTASE"/>
</dbReference>
<dbReference type="InterPro" id="IPR035070">
    <property type="entry name" value="Streptogrisin_prodomain"/>
</dbReference>
<keyword evidence="5" id="KW-0720">Serine protease</keyword>
<feature type="disulfide bond" evidence="9">
    <location>
        <begin position="345"/>
        <end position="355"/>
    </location>
</feature>
<evidence type="ECO:0000256" key="8">
    <source>
        <dbReference type="PIRSR" id="PIRSR001134-1"/>
    </source>
</evidence>
<dbReference type="GO" id="GO:0005576">
    <property type="term" value="C:extracellular region"/>
    <property type="evidence" value="ECO:0007669"/>
    <property type="project" value="InterPro"/>
</dbReference>
<keyword evidence="13" id="KW-1185">Reference proteome</keyword>
<dbReference type="Pfam" id="PF02983">
    <property type="entry name" value="Pro_Al_protease"/>
    <property type="match status" value="1"/>
</dbReference>
<protein>
    <submittedName>
        <fullName evidence="12">Alpha-lytic protease prodomain-containing protein</fullName>
    </submittedName>
</protein>
<evidence type="ECO:0000256" key="4">
    <source>
        <dbReference type="ARBA" id="ARBA00022801"/>
    </source>
</evidence>
<feature type="disulfide bond" evidence="9">
    <location>
        <begin position="381"/>
        <end position="408"/>
    </location>
</feature>
<evidence type="ECO:0000256" key="6">
    <source>
        <dbReference type="ARBA" id="ARBA00023145"/>
    </source>
</evidence>
<feature type="domain" description="Peptidase S1A alpha-lytic prodomain" evidence="11">
    <location>
        <begin position="173"/>
        <end position="219"/>
    </location>
</feature>
<dbReference type="Proteomes" id="UP000199063">
    <property type="component" value="Unassembled WGS sequence"/>
</dbReference>
<evidence type="ECO:0000313" key="12">
    <source>
        <dbReference type="EMBL" id="SDM98425.1"/>
    </source>
</evidence>
<accession>A0A1G9XQF9</accession>
<name>A0A1G9XQF9_9ACTN</name>
<feature type="active site" description="Charge relay system" evidence="8">
    <location>
        <position position="387"/>
    </location>
</feature>
<evidence type="ECO:0000313" key="13">
    <source>
        <dbReference type="Proteomes" id="UP000199063"/>
    </source>
</evidence>
<dbReference type="EMBL" id="FNHI01000016">
    <property type="protein sequence ID" value="SDM98425.1"/>
    <property type="molecule type" value="Genomic_DNA"/>
</dbReference>
<keyword evidence="7 9" id="KW-1015">Disulfide bond</keyword>
<dbReference type="AlphaFoldDB" id="A0A1G9XQF9"/>
<dbReference type="CDD" id="cd21112">
    <property type="entry name" value="alphaLP-like"/>
    <property type="match status" value="1"/>
</dbReference>
<dbReference type="InterPro" id="IPR004236">
    <property type="entry name" value="Pept_S1_alpha_lytic"/>
</dbReference>
<feature type="compositionally biased region" description="Basic and acidic residues" evidence="10">
    <location>
        <begin position="32"/>
        <end position="43"/>
    </location>
</feature>
<comment type="similarity">
    <text evidence="1">Belongs to the peptidase S1 family.</text>
</comment>
<dbReference type="STRING" id="1196353.SAMN05444921_116127"/>
<keyword evidence="2 12" id="KW-0645">Protease</keyword>
<dbReference type="Gene3D" id="2.40.10.10">
    <property type="entry name" value="Trypsin-like serine proteases"/>
    <property type="match status" value="2"/>
</dbReference>
<dbReference type="GO" id="GO:0004252">
    <property type="term" value="F:serine-type endopeptidase activity"/>
    <property type="evidence" value="ECO:0007669"/>
    <property type="project" value="InterPro"/>
</dbReference>
<evidence type="ECO:0000256" key="3">
    <source>
        <dbReference type="ARBA" id="ARBA00022729"/>
    </source>
</evidence>
<keyword evidence="6" id="KW-0865">Zymogen</keyword>
<dbReference type="PIRSF" id="PIRSF001134">
    <property type="entry name" value="Streptogrisin"/>
    <property type="match status" value="1"/>
</dbReference>